<dbReference type="Gene3D" id="3.40.50.1000">
    <property type="entry name" value="HAD superfamily/HAD-like"/>
    <property type="match status" value="1"/>
</dbReference>
<dbReference type="Pfam" id="PF00702">
    <property type="entry name" value="Hydrolase"/>
    <property type="match status" value="1"/>
</dbReference>
<dbReference type="InterPro" id="IPR023198">
    <property type="entry name" value="PGP-like_dom2"/>
</dbReference>
<dbReference type="RefSeq" id="WP_106742179.1">
    <property type="nucleotide sequence ID" value="NZ_CP027657.1"/>
</dbReference>
<dbReference type="GO" id="GO:0050308">
    <property type="term" value="F:sugar-phosphatase activity"/>
    <property type="evidence" value="ECO:0007669"/>
    <property type="project" value="TreeGrafter"/>
</dbReference>
<dbReference type="InterPro" id="IPR006439">
    <property type="entry name" value="HAD-SF_hydro_IA"/>
</dbReference>
<dbReference type="Proteomes" id="UP000238327">
    <property type="component" value="Chromosome"/>
</dbReference>
<dbReference type="PANTHER" id="PTHR43481">
    <property type="entry name" value="FRUCTOSE-1-PHOSPHATE PHOSPHATASE"/>
    <property type="match status" value="1"/>
</dbReference>
<accession>A0A2R3QW55</accession>
<gene>
    <name evidence="1" type="ORF">C7A17_25645</name>
</gene>
<dbReference type="EMBL" id="CP027657">
    <property type="protein sequence ID" value="AVO55988.1"/>
    <property type="molecule type" value="Genomic_DNA"/>
</dbReference>
<dbReference type="InterPro" id="IPR036412">
    <property type="entry name" value="HAD-like_sf"/>
</dbReference>
<organism evidence="1 2">
    <name type="scientific">Ectopseudomonas mendocina</name>
    <name type="common">Pseudomonas mendocina</name>
    <dbReference type="NCBI Taxonomy" id="300"/>
    <lineage>
        <taxon>Bacteria</taxon>
        <taxon>Pseudomonadati</taxon>
        <taxon>Pseudomonadota</taxon>
        <taxon>Gammaproteobacteria</taxon>
        <taxon>Pseudomonadales</taxon>
        <taxon>Pseudomonadaceae</taxon>
        <taxon>Ectopseudomonas</taxon>
    </lineage>
</organism>
<proteinExistence type="predicted"/>
<dbReference type="SFLD" id="SFLDS00003">
    <property type="entry name" value="Haloacid_Dehalogenase"/>
    <property type="match status" value="1"/>
</dbReference>
<dbReference type="OrthoDB" id="9800058at2"/>
<dbReference type="SFLD" id="SFLDG01129">
    <property type="entry name" value="C1.5:_HAD__Beta-PGM__Phosphata"/>
    <property type="match status" value="1"/>
</dbReference>
<sequence>MLALEALLAEAEGIVFDCDGTLLDNVELYRQAWVEGFASPGIDLDRHWHAQRSGLSENVLIDAFEREYGVTVDRQNVVRRMRQAYLEGLDQLRELTPVTAIVRRFYGSKPLAVASGGSRQIVLASLRRLGLHDLFDGVVTFDDVGVAKPRPELFLQAARCLALPAPRCLVFEDSPQGIEAGRRAGMTVVDVAHVLSVASDMDHG</sequence>
<dbReference type="PRINTS" id="PR00413">
    <property type="entry name" value="HADHALOGNASE"/>
</dbReference>
<evidence type="ECO:0000313" key="2">
    <source>
        <dbReference type="Proteomes" id="UP000238327"/>
    </source>
</evidence>
<dbReference type="NCBIfam" id="TIGR01509">
    <property type="entry name" value="HAD-SF-IA-v3"/>
    <property type="match status" value="1"/>
</dbReference>
<name>A0A2R3QW55_ECTME</name>
<dbReference type="InterPro" id="IPR051806">
    <property type="entry name" value="HAD-like_SPP"/>
</dbReference>
<dbReference type="InterPro" id="IPR023214">
    <property type="entry name" value="HAD_sf"/>
</dbReference>
<dbReference type="Gene3D" id="1.10.150.240">
    <property type="entry name" value="Putative phosphatase, domain 2"/>
    <property type="match status" value="1"/>
</dbReference>
<dbReference type="AlphaFoldDB" id="A0A2R3QW55"/>
<dbReference type="SUPFAM" id="SSF56784">
    <property type="entry name" value="HAD-like"/>
    <property type="match status" value="1"/>
</dbReference>
<protein>
    <submittedName>
        <fullName evidence="1">Phosphatase</fullName>
    </submittedName>
</protein>
<reference evidence="1 2" key="1">
    <citation type="submission" date="2018-03" db="EMBL/GenBank/DDBJ databases">
        <title>Complete genome sequence and methylome analysis of Pseudomonas mendocina NEB 698.</title>
        <authorList>
            <person name="Morgan R.D."/>
        </authorList>
    </citation>
    <scope>NUCLEOTIDE SEQUENCE [LARGE SCALE GENOMIC DNA]</scope>
    <source>
        <strain evidence="1 2">NEB698</strain>
    </source>
</reference>
<dbReference type="PANTHER" id="PTHR43481:SF4">
    <property type="entry name" value="GLYCEROL-1-PHOSPHATE PHOSPHOHYDROLASE 1-RELATED"/>
    <property type="match status" value="1"/>
</dbReference>
<evidence type="ECO:0000313" key="1">
    <source>
        <dbReference type="EMBL" id="AVO55988.1"/>
    </source>
</evidence>